<dbReference type="PANTHER" id="PTHR36742:SF1">
    <property type="entry name" value="MYOSIN-G HEAVY CHAIN-LIKE PROTEIN"/>
    <property type="match status" value="1"/>
</dbReference>
<proteinExistence type="predicted"/>
<dbReference type="GO" id="GO:0009507">
    <property type="term" value="C:chloroplast"/>
    <property type="evidence" value="ECO:0007669"/>
    <property type="project" value="TreeGrafter"/>
</dbReference>
<comment type="caution">
    <text evidence="2">The sequence shown here is derived from an EMBL/GenBank/DDBJ whole genome shotgun (WGS) entry which is preliminary data.</text>
</comment>
<dbReference type="Proteomes" id="UP001314170">
    <property type="component" value="Unassembled WGS sequence"/>
</dbReference>
<dbReference type="EMBL" id="CAWUPB010001173">
    <property type="protein sequence ID" value="CAK7346663.1"/>
    <property type="molecule type" value="Genomic_DNA"/>
</dbReference>
<dbReference type="PANTHER" id="PTHR36742">
    <property type="entry name" value="MYOSIN-G HEAVY CHAIN-LIKE PROTEIN"/>
    <property type="match status" value="1"/>
</dbReference>
<organism evidence="2 3">
    <name type="scientific">Dovyalis caffra</name>
    <dbReference type="NCBI Taxonomy" id="77055"/>
    <lineage>
        <taxon>Eukaryota</taxon>
        <taxon>Viridiplantae</taxon>
        <taxon>Streptophyta</taxon>
        <taxon>Embryophyta</taxon>
        <taxon>Tracheophyta</taxon>
        <taxon>Spermatophyta</taxon>
        <taxon>Magnoliopsida</taxon>
        <taxon>eudicotyledons</taxon>
        <taxon>Gunneridae</taxon>
        <taxon>Pentapetalae</taxon>
        <taxon>rosids</taxon>
        <taxon>fabids</taxon>
        <taxon>Malpighiales</taxon>
        <taxon>Salicaceae</taxon>
        <taxon>Flacourtieae</taxon>
        <taxon>Dovyalis</taxon>
    </lineage>
</organism>
<gene>
    <name evidence="2" type="ORF">DCAF_LOCUS19340</name>
</gene>
<evidence type="ECO:0000313" key="2">
    <source>
        <dbReference type="EMBL" id="CAK7346663.1"/>
    </source>
</evidence>
<evidence type="ECO:0000313" key="3">
    <source>
        <dbReference type="Proteomes" id="UP001314170"/>
    </source>
</evidence>
<name>A0AAV1S714_9ROSI</name>
<feature type="region of interest" description="Disordered" evidence="1">
    <location>
        <begin position="44"/>
        <end position="69"/>
    </location>
</feature>
<protein>
    <submittedName>
        <fullName evidence="2">Uncharacterized protein</fullName>
    </submittedName>
</protein>
<accession>A0AAV1S714</accession>
<evidence type="ECO:0000256" key="1">
    <source>
        <dbReference type="SAM" id="MobiDB-lite"/>
    </source>
</evidence>
<sequence length="125" mass="13196">MALNFAASSLSQVSSSTTSPPQFLIPKHKCLFKLYPSSSFSCTKASARSEGAGSGVTEEDPLSFSGSLSSTRTQLDLLEQLTSTSSSADGYESDGSSGKITIREQLARLVGDRDDDFTISLGKKT</sequence>
<keyword evidence="3" id="KW-1185">Reference proteome</keyword>
<dbReference type="AlphaFoldDB" id="A0AAV1S714"/>
<reference evidence="2 3" key="1">
    <citation type="submission" date="2024-01" db="EMBL/GenBank/DDBJ databases">
        <authorList>
            <person name="Waweru B."/>
        </authorList>
    </citation>
    <scope>NUCLEOTIDE SEQUENCE [LARGE SCALE GENOMIC DNA]</scope>
</reference>